<evidence type="ECO:0000256" key="2">
    <source>
        <dbReference type="ARBA" id="ARBA00022658"/>
    </source>
</evidence>
<protein>
    <recommendedName>
        <fullName evidence="4">DH domain-containing protein</fullName>
    </recommendedName>
</protein>
<name>A0A9P0H1F5_NEZVI</name>
<keyword evidence="6" id="KW-1185">Reference proteome</keyword>
<dbReference type="InterPro" id="IPR011993">
    <property type="entry name" value="PH-like_dom_sf"/>
</dbReference>
<dbReference type="Pfam" id="PF00621">
    <property type="entry name" value="RhoGEF"/>
    <property type="match status" value="1"/>
</dbReference>
<dbReference type="Gene3D" id="1.20.900.10">
    <property type="entry name" value="Dbl homology (DH) domain"/>
    <property type="match status" value="1"/>
</dbReference>
<dbReference type="OrthoDB" id="4066896at2759"/>
<dbReference type="Pfam" id="PF19056">
    <property type="entry name" value="WD40_2"/>
    <property type="match status" value="1"/>
</dbReference>
<reference evidence="5" key="1">
    <citation type="submission" date="2022-01" db="EMBL/GenBank/DDBJ databases">
        <authorList>
            <person name="King R."/>
        </authorList>
    </citation>
    <scope>NUCLEOTIDE SEQUENCE</scope>
</reference>
<feature type="domain" description="DH" evidence="4">
    <location>
        <begin position="1"/>
        <end position="165"/>
    </location>
</feature>
<dbReference type="GO" id="GO:0005085">
    <property type="term" value="F:guanyl-nucleotide exchange factor activity"/>
    <property type="evidence" value="ECO:0007669"/>
    <property type="project" value="UniProtKB-KW"/>
</dbReference>
<dbReference type="Gene3D" id="2.130.10.10">
    <property type="entry name" value="YVTN repeat-like/Quinoprotein amine dehydrogenase"/>
    <property type="match status" value="1"/>
</dbReference>
<dbReference type="SUPFAM" id="SSF50978">
    <property type="entry name" value="WD40 repeat-like"/>
    <property type="match status" value="1"/>
</dbReference>
<evidence type="ECO:0000259" key="4">
    <source>
        <dbReference type="PROSITE" id="PS50010"/>
    </source>
</evidence>
<dbReference type="PANTHER" id="PTHR12877">
    <property type="entry name" value="RHO GUANINE NUCLEOTIDE EXCHANGE FACTOR"/>
    <property type="match status" value="1"/>
</dbReference>
<dbReference type="SUPFAM" id="SSF48065">
    <property type="entry name" value="DBL homology domain (DH-domain)"/>
    <property type="match status" value="1"/>
</dbReference>
<accession>A0A9P0H1F5</accession>
<dbReference type="InterPro" id="IPR039919">
    <property type="entry name" value="ARHGEF10/ARHGEF17"/>
</dbReference>
<evidence type="ECO:0000256" key="1">
    <source>
        <dbReference type="ARBA" id="ARBA00022553"/>
    </source>
</evidence>
<dbReference type="PANTHER" id="PTHR12877:SF15">
    <property type="entry name" value="RHO GUANINE NUCLEOTIDE EXCHANGE FACTOR 17"/>
    <property type="match status" value="1"/>
</dbReference>
<evidence type="ECO:0000313" key="6">
    <source>
        <dbReference type="Proteomes" id="UP001152798"/>
    </source>
</evidence>
<dbReference type="PROSITE" id="PS50010">
    <property type="entry name" value="DH_2"/>
    <property type="match status" value="1"/>
</dbReference>
<dbReference type="GO" id="GO:0005737">
    <property type="term" value="C:cytoplasm"/>
    <property type="evidence" value="ECO:0007669"/>
    <property type="project" value="UniProtKB-ARBA"/>
</dbReference>
<dbReference type="Gene3D" id="2.30.29.30">
    <property type="entry name" value="Pleckstrin-homology domain (PH domain)/Phosphotyrosine-binding domain (PTB)"/>
    <property type="match status" value="1"/>
</dbReference>
<sequence length="811" mass="88593">MKYLQPLKKSENNYLIDAGTVDEIFYQIPEILMHHEIFLEELRRRLEAWDINQKVGDLFLETFTKQSVIDTYTAFINNWKNAKDAIKASTQSKPAFARFLENMAREHKGKLALDSLLIMPVQRIPRYELLIQTLLKHTDECHSDAQTLLEAQQAIHDLAVTINLGQRSAGRGLSQELCQLESLIEGLAGLASPERTFLSHDQVSITTSQGRKDRALFLFSDLLIITSIKRRSGTIKKPIQNAPSSVISSLEGNKYKLLMKIPLDELEIVKDENVRRLLKEMEQLSADVGTLSQMSELCANLHCPHSHLEETVRDMLAALNRQLCDRHSADSQLSHLDLNITTPNGVENIGLIFSKPEKRTNWEEVFTEAKNRLAACGERRGCPALVAAVPVRKTRAGLTFTCAGPTPASAEVWVCNSDGYVGQVCVLSLARPSEPTVTSCNGVCNARILCIAPVPGSVLSQQSTNDSSACTNCNSGVISISVEDTDKSAASIHLDSSSSSSDDEDPKEDNKTDSNEDLVSGTMWLGTEDGSILIYNSTDNIRTKKNKVKIQHTSPVHTIIHLDKKVYVALANGDVMVYQRDLNGSWKTSDGIKINVSTPSAPVTKMVPISGRLWCACHTSLKILNTNSFAVEHSLAVSGEGNRSIACLVGSGLGAWLSLHNSATVRLYHATSFECLAEVSVAPAVSKMLASCDDIIRQHKAACLRVTALLASKELLWVGTSAGVILTLPLPHLSAATAKLAAPPQVAGVPQGHTGHVRFLTTVDLEVRRGKASDKPLIISGGDGYEDFRSASVSELAGREDSTNHILLWQV</sequence>
<feature type="region of interest" description="Disordered" evidence="3">
    <location>
        <begin position="491"/>
        <end position="521"/>
    </location>
</feature>
<dbReference type="CDD" id="cd00160">
    <property type="entry name" value="RhoGEF"/>
    <property type="match status" value="1"/>
</dbReference>
<dbReference type="Pfam" id="PF19057">
    <property type="entry name" value="PH_19"/>
    <property type="match status" value="1"/>
</dbReference>
<dbReference type="EMBL" id="OV725077">
    <property type="protein sequence ID" value="CAH1388742.1"/>
    <property type="molecule type" value="Genomic_DNA"/>
</dbReference>
<dbReference type="FunFam" id="1.20.900.10:FF:000003">
    <property type="entry name" value="Rho guanine nucleotide exchange factor 10 like"/>
    <property type="match status" value="1"/>
</dbReference>
<dbReference type="GO" id="GO:0051496">
    <property type="term" value="P:positive regulation of stress fiber assembly"/>
    <property type="evidence" value="ECO:0007669"/>
    <property type="project" value="UniProtKB-ARBA"/>
</dbReference>
<evidence type="ECO:0000313" key="5">
    <source>
        <dbReference type="EMBL" id="CAH1388742.1"/>
    </source>
</evidence>
<gene>
    <name evidence="5" type="ORF">NEZAVI_LOCUS301</name>
</gene>
<dbReference type="InterPro" id="IPR035899">
    <property type="entry name" value="DBL_dom_sf"/>
</dbReference>
<dbReference type="SUPFAM" id="SSF50729">
    <property type="entry name" value="PH domain-like"/>
    <property type="match status" value="1"/>
</dbReference>
<evidence type="ECO:0000256" key="3">
    <source>
        <dbReference type="SAM" id="MobiDB-lite"/>
    </source>
</evidence>
<proteinExistence type="predicted"/>
<dbReference type="AlphaFoldDB" id="A0A9P0H1F5"/>
<organism evidence="5 6">
    <name type="scientific">Nezara viridula</name>
    <name type="common">Southern green stink bug</name>
    <name type="synonym">Cimex viridulus</name>
    <dbReference type="NCBI Taxonomy" id="85310"/>
    <lineage>
        <taxon>Eukaryota</taxon>
        <taxon>Metazoa</taxon>
        <taxon>Ecdysozoa</taxon>
        <taxon>Arthropoda</taxon>
        <taxon>Hexapoda</taxon>
        <taxon>Insecta</taxon>
        <taxon>Pterygota</taxon>
        <taxon>Neoptera</taxon>
        <taxon>Paraneoptera</taxon>
        <taxon>Hemiptera</taxon>
        <taxon>Heteroptera</taxon>
        <taxon>Panheteroptera</taxon>
        <taxon>Pentatomomorpha</taxon>
        <taxon>Pentatomoidea</taxon>
        <taxon>Pentatomidae</taxon>
        <taxon>Pentatominae</taxon>
        <taxon>Nezara</taxon>
    </lineage>
</organism>
<dbReference type="SMART" id="SM00325">
    <property type="entry name" value="RhoGEF"/>
    <property type="match status" value="1"/>
</dbReference>
<keyword evidence="1" id="KW-0597">Phosphoprotein</keyword>
<dbReference type="InterPro" id="IPR015943">
    <property type="entry name" value="WD40/YVTN_repeat-like_dom_sf"/>
</dbReference>
<dbReference type="InterPro" id="IPR036322">
    <property type="entry name" value="WD40_repeat_dom_sf"/>
</dbReference>
<dbReference type="GO" id="GO:0030036">
    <property type="term" value="P:actin cytoskeleton organization"/>
    <property type="evidence" value="ECO:0007669"/>
    <property type="project" value="TreeGrafter"/>
</dbReference>
<keyword evidence="2" id="KW-0344">Guanine-nucleotide releasing factor</keyword>
<dbReference type="InterPro" id="IPR000219">
    <property type="entry name" value="DH_dom"/>
</dbReference>
<dbReference type="Proteomes" id="UP001152798">
    <property type="component" value="Chromosome 1"/>
</dbReference>